<dbReference type="InterPro" id="IPR001296">
    <property type="entry name" value="Glyco_trans_1"/>
</dbReference>
<sequence length="384" mass="43473">MAVPRVAFVTPGSFAIPSPKGSSVERVIEYLAPRLDRRRFEPRIYGRTGRGLSRVGSLGGVRIERFPAADKKAYVRAVGTAMRKFRPTLIQVENRPLYVLRLRRRFPRTKIWLSLQSKTFIGKRYISRSALKRSLAAADRVLVNSHWLRRTVAEMVPEAADKLRVLHLGVDIDRFRPPDDPGSGERRRRLREDRGWTDRTVVLFMGRLIPRKGVHHLLAILPKLAEAHPDVLLVIVGSPFYGSHRDTAYSLRLKRMARAMKRHVLFVPYVPYTKVPDWFLAADIAVVPSKPGEAFGLVNVEAMASGLPVVASRVGGIVEVVEDGETGYLVNPANMEAELLDRIGALIRDPELRSRMGAAGRKRVEEKFTWQRTAEAWMELYERG</sequence>
<gene>
    <name evidence="3" type="primary">txxe 2937-ytcC</name>
    <name evidence="3" type="ORF">TXXE_14485</name>
</gene>
<dbReference type="RefSeq" id="WP_015254066.1">
    <property type="nucleotide sequence ID" value="NZ_CAJRAY010000077.1"/>
</dbReference>
<dbReference type="CDD" id="cd03801">
    <property type="entry name" value="GT4_PimA-like"/>
    <property type="match status" value="1"/>
</dbReference>
<dbReference type="InterPro" id="IPR028098">
    <property type="entry name" value="Glyco_trans_4-like_N"/>
</dbReference>
<comment type="caution">
    <text evidence="3">The sequence shown here is derived from an EMBL/GenBank/DDBJ whole genome shotgun (WGS) entry which is preliminary data.</text>
</comment>
<feature type="domain" description="Glycosyltransferase subfamily 4-like N-terminal" evidence="2">
    <location>
        <begin position="24"/>
        <end position="174"/>
    </location>
</feature>
<dbReference type="Gene3D" id="3.40.50.2000">
    <property type="entry name" value="Glycogen Phosphorylase B"/>
    <property type="match status" value="2"/>
</dbReference>
<reference evidence="3 4" key="1">
    <citation type="submission" date="2021-04" db="EMBL/GenBank/DDBJ databases">
        <authorList>
            <person name="Rakotoarivonina H."/>
        </authorList>
    </citation>
    <scope>NUCLEOTIDE SEQUENCE [LARGE SCALE GENOMIC DNA]</scope>
    <source>
        <strain evidence="3 4">XE</strain>
    </source>
</reference>
<accession>A0ABN7S4M4</accession>
<evidence type="ECO:0000313" key="3">
    <source>
        <dbReference type="EMBL" id="CAG5090690.1"/>
    </source>
</evidence>
<dbReference type="Pfam" id="PF00534">
    <property type="entry name" value="Glycos_transf_1"/>
    <property type="match status" value="1"/>
</dbReference>
<dbReference type="EMBL" id="CAJRAY010000077">
    <property type="protein sequence ID" value="CAG5090690.1"/>
    <property type="molecule type" value="Genomic_DNA"/>
</dbReference>
<evidence type="ECO:0000313" key="4">
    <source>
        <dbReference type="Proteomes" id="UP000681526"/>
    </source>
</evidence>
<keyword evidence="4" id="KW-1185">Reference proteome</keyword>
<proteinExistence type="predicted"/>
<evidence type="ECO:0000259" key="2">
    <source>
        <dbReference type="Pfam" id="PF13439"/>
    </source>
</evidence>
<keyword evidence="3" id="KW-0808">Transferase</keyword>
<dbReference type="PANTHER" id="PTHR12526">
    <property type="entry name" value="GLYCOSYLTRANSFERASE"/>
    <property type="match status" value="1"/>
</dbReference>
<dbReference type="PANTHER" id="PTHR12526:SF638">
    <property type="entry name" value="SPORE COAT PROTEIN SA"/>
    <property type="match status" value="1"/>
</dbReference>
<name>A0ABN7S4M4_THEXY</name>
<feature type="domain" description="Glycosyl transferase family 1" evidence="1">
    <location>
        <begin position="189"/>
        <end position="363"/>
    </location>
</feature>
<evidence type="ECO:0000259" key="1">
    <source>
        <dbReference type="Pfam" id="PF00534"/>
    </source>
</evidence>
<protein>
    <submittedName>
        <fullName evidence="3">Glycosyltransferase ytcC GT4</fullName>
        <ecNumber evidence="3">2.4.1.-</ecNumber>
    </submittedName>
</protein>
<dbReference type="GO" id="GO:0016757">
    <property type="term" value="F:glycosyltransferase activity"/>
    <property type="evidence" value="ECO:0007669"/>
    <property type="project" value="UniProtKB-KW"/>
</dbReference>
<dbReference type="SUPFAM" id="SSF53756">
    <property type="entry name" value="UDP-Glycosyltransferase/glycogen phosphorylase"/>
    <property type="match status" value="1"/>
</dbReference>
<keyword evidence="3" id="KW-0328">Glycosyltransferase</keyword>
<organism evidence="3 4">
    <name type="scientific">Thermobacillus xylanilyticus</name>
    <dbReference type="NCBI Taxonomy" id="76633"/>
    <lineage>
        <taxon>Bacteria</taxon>
        <taxon>Bacillati</taxon>
        <taxon>Bacillota</taxon>
        <taxon>Bacilli</taxon>
        <taxon>Bacillales</taxon>
        <taxon>Paenibacillaceae</taxon>
        <taxon>Thermobacillus</taxon>
    </lineage>
</organism>
<dbReference type="EC" id="2.4.1.-" evidence="3"/>
<dbReference type="Pfam" id="PF13439">
    <property type="entry name" value="Glyco_transf_4"/>
    <property type="match status" value="1"/>
</dbReference>
<dbReference type="Proteomes" id="UP000681526">
    <property type="component" value="Unassembled WGS sequence"/>
</dbReference>